<dbReference type="AlphaFoldDB" id="A0A841T1K0"/>
<protein>
    <submittedName>
        <fullName evidence="3">Uncharacterized protein</fullName>
    </submittedName>
</protein>
<keyword evidence="2" id="KW-0472">Membrane</keyword>
<feature type="transmembrane region" description="Helical" evidence="2">
    <location>
        <begin position="7"/>
        <end position="25"/>
    </location>
</feature>
<feature type="transmembrane region" description="Helical" evidence="2">
    <location>
        <begin position="37"/>
        <end position="58"/>
    </location>
</feature>
<keyword evidence="4" id="KW-1185">Reference proteome</keyword>
<evidence type="ECO:0000256" key="2">
    <source>
        <dbReference type="SAM" id="Phobius"/>
    </source>
</evidence>
<evidence type="ECO:0000256" key="1">
    <source>
        <dbReference type="SAM" id="MobiDB-lite"/>
    </source>
</evidence>
<gene>
    <name evidence="3" type="ORF">H7B67_21585</name>
</gene>
<organism evidence="3 4">
    <name type="scientific">Cohnella thailandensis</name>
    <dbReference type="NCBI Taxonomy" id="557557"/>
    <lineage>
        <taxon>Bacteria</taxon>
        <taxon>Bacillati</taxon>
        <taxon>Bacillota</taxon>
        <taxon>Bacilli</taxon>
        <taxon>Bacillales</taxon>
        <taxon>Paenibacillaceae</taxon>
        <taxon>Cohnella</taxon>
    </lineage>
</organism>
<feature type="region of interest" description="Disordered" evidence="1">
    <location>
        <begin position="61"/>
        <end position="105"/>
    </location>
</feature>
<evidence type="ECO:0000313" key="4">
    <source>
        <dbReference type="Proteomes" id="UP000535838"/>
    </source>
</evidence>
<dbReference type="RefSeq" id="WP_185121931.1">
    <property type="nucleotide sequence ID" value="NZ_JACJVQ010000019.1"/>
</dbReference>
<keyword evidence="2" id="KW-1133">Transmembrane helix</keyword>
<accession>A0A841T1K0</accession>
<dbReference type="EMBL" id="JACJVQ010000019">
    <property type="protein sequence ID" value="MBB6636726.1"/>
    <property type="molecule type" value="Genomic_DNA"/>
</dbReference>
<dbReference type="Proteomes" id="UP000535838">
    <property type="component" value="Unassembled WGS sequence"/>
</dbReference>
<comment type="caution">
    <text evidence="3">The sequence shown here is derived from an EMBL/GenBank/DDBJ whole genome shotgun (WGS) entry which is preliminary data.</text>
</comment>
<evidence type="ECO:0000313" key="3">
    <source>
        <dbReference type="EMBL" id="MBB6636726.1"/>
    </source>
</evidence>
<proteinExistence type="predicted"/>
<reference evidence="3 4" key="1">
    <citation type="submission" date="2020-08" db="EMBL/GenBank/DDBJ databases">
        <title>Cohnella phylogeny.</title>
        <authorList>
            <person name="Dunlap C."/>
        </authorList>
    </citation>
    <scope>NUCLEOTIDE SEQUENCE [LARGE SCALE GENOMIC DNA]</scope>
    <source>
        <strain evidence="3 4">DSM 25241</strain>
    </source>
</reference>
<sequence>MARSWRLLVGFGGFGAVLTFLFSIGSNTVTTTLIRSFYAFVAFLALAVAIQILLTVLLKPSGLPKESPEDERGSVLDLSTPSDDSQLTDLMKGQWSGEPARPADFQPLQPAKLVSLDNVNTDDMVQAVRHMKDE</sequence>
<name>A0A841T1K0_9BACL</name>
<feature type="compositionally biased region" description="Polar residues" evidence="1">
    <location>
        <begin position="77"/>
        <end position="88"/>
    </location>
</feature>
<keyword evidence="2" id="KW-0812">Transmembrane</keyword>